<evidence type="ECO:0000256" key="1">
    <source>
        <dbReference type="SAM" id="MobiDB-lite"/>
    </source>
</evidence>
<feature type="region of interest" description="Disordered" evidence="1">
    <location>
        <begin position="158"/>
        <end position="190"/>
    </location>
</feature>
<gene>
    <name evidence="2" type="ORF">GGR04_002453</name>
</gene>
<dbReference type="EMBL" id="JACIEK010000005">
    <property type="protein sequence ID" value="MBB3998612.1"/>
    <property type="molecule type" value="Genomic_DNA"/>
</dbReference>
<protein>
    <submittedName>
        <fullName evidence="2">Uncharacterized metal-binding protein YceD (DUF177 family)</fullName>
    </submittedName>
</protein>
<keyword evidence="3" id="KW-1185">Reference proteome</keyword>
<evidence type="ECO:0000313" key="2">
    <source>
        <dbReference type="EMBL" id="MBB3998612.1"/>
    </source>
</evidence>
<organism evidence="2 3">
    <name type="scientific">Aureimonas pseudogalii</name>
    <dbReference type="NCBI Taxonomy" id="1744844"/>
    <lineage>
        <taxon>Bacteria</taxon>
        <taxon>Pseudomonadati</taxon>
        <taxon>Pseudomonadota</taxon>
        <taxon>Alphaproteobacteria</taxon>
        <taxon>Hyphomicrobiales</taxon>
        <taxon>Aurantimonadaceae</taxon>
        <taxon>Aureimonas</taxon>
    </lineage>
</organism>
<dbReference type="AlphaFoldDB" id="A0A7W6H4X0"/>
<name>A0A7W6H4X0_9HYPH</name>
<dbReference type="RefSeq" id="WP_183200144.1">
    <property type="nucleotide sequence ID" value="NZ_JACIEK010000005.1"/>
</dbReference>
<proteinExistence type="predicted"/>
<sequence length="190" mass="20295">MTEEKTVAAPSPISLEVWVAKLPQNGMPIRFEASEADCAALADHMGVVAVEAMAADLVVKRWKRDGVAVDGRLTAAVVQACVVTLDPVHETIDEPVEFVFVPETSKLARIAPTSDGELHLDPEGADIPETFRGEKIDLGTFLTELLALSLDPYPRSDGAEFTELDTDPDPTGGVVSPFAGLKRLQDGDKG</sequence>
<dbReference type="InterPro" id="IPR003772">
    <property type="entry name" value="YceD"/>
</dbReference>
<reference evidence="2 3" key="1">
    <citation type="submission" date="2020-08" db="EMBL/GenBank/DDBJ databases">
        <title>Genomic Encyclopedia of Type Strains, Phase IV (KMG-IV): sequencing the most valuable type-strain genomes for metagenomic binning, comparative biology and taxonomic classification.</title>
        <authorList>
            <person name="Goeker M."/>
        </authorList>
    </citation>
    <scope>NUCLEOTIDE SEQUENCE [LARGE SCALE GENOMIC DNA]</scope>
    <source>
        <strain evidence="2 3">DSM 102238</strain>
    </source>
</reference>
<dbReference type="Proteomes" id="UP000542776">
    <property type="component" value="Unassembled WGS sequence"/>
</dbReference>
<accession>A0A7W6H4X0</accession>
<comment type="caution">
    <text evidence="2">The sequence shown here is derived from an EMBL/GenBank/DDBJ whole genome shotgun (WGS) entry which is preliminary data.</text>
</comment>
<evidence type="ECO:0000313" key="3">
    <source>
        <dbReference type="Proteomes" id="UP000542776"/>
    </source>
</evidence>
<dbReference type="Pfam" id="PF02620">
    <property type="entry name" value="YceD"/>
    <property type="match status" value="1"/>
</dbReference>